<evidence type="ECO:0000313" key="1">
    <source>
        <dbReference type="EMBL" id="JAD39395.1"/>
    </source>
</evidence>
<name>A0A0A8ZRK4_ARUDO</name>
<reference evidence="1" key="1">
    <citation type="submission" date="2014-09" db="EMBL/GenBank/DDBJ databases">
        <authorList>
            <person name="Magalhaes I.L.F."/>
            <person name="Oliveira U."/>
            <person name="Santos F.R."/>
            <person name="Vidigal T.H.D.A."/>
            <person name="Brescovit A.D."/>
            <person name="Santos A.J."/>
        </authorList>
    </citation>
    <scope>NUCLEOTIDE SEQUENCE</scope>
    <source>
        <tissue evidence="1">Shoot tissue taken approximately 20 cm above the soil surface</tissue>
    </source>
</reference>
<organism evidence="1">
    <name type="scientific">Arundo donax</name>
    <name type="common">Giant reed</name>
    <name type="synonym">Donax arundinaceus</name>
    <dbReference type="NCBI Taxonomy" id="35708"/>
    <lineage>
        <taxon>Eukaryota</taxon>
        <taxon>Viridiplantae</taxon>
        <taxon>Streptophyta</taxon>
        <taxon>Embryophyta</taxon>
        <taxon>Tracheophyta</taxon>
        <taxon>Spermatophyta</taxon>
        <taxon>Magnoliopsida</taxon>
        <taxon>Liliopsida</taxon>
        <taxon>Poales</taxon>
        <taxon>Poaceae</taxon>
        <taxon>PACMAD clade</taxon>
        <taxon>Arundinoideae</taxon>
        <taxon>Arundineae</taxon>
        <taxon>Arundo</taxon>
    </lineage>
</organism>
<reference evidence="1" key="2">
    <citation type="journal article" date="2015" name="Data Brief">
        <title>Shoot transcriptome of the giant reed, Arundo donax.</title>
        <authorList>
            <person name="Barrero R.A."/>
            <person name="Guerrero F.D."/>
            <person name="Moolhuijzen P."/>
            <person name="Goolsby J.A."/>
            <person name="Tidwell J."/>
            <person name="Bellgard S.E."/>
            <person name="Bellgard M.I."/>
        </authorList>
    </citation>
    <scope>NUCLEOTIDE SEQUENCE</scope>
    <source>
        <tissue evidence="1">Shoot tissue taken approximately 20 cm above the soil surface</tissue>
    </source>
</reference>
<proteinExistence type="predicted"/>
<dbReference type="AlphaFoldDB" id="A0A0A8ZRK4"/>
<accession>A0A0A8ZRK4</accession>
<sequence>MSFILPLYAIAEEGSAPLDE</sequence>
<dbReference type="EMBL" id="GBRH01258500">
    <property type="protein sequence ID" value="JAD39395.1"/>
    <property type="molecule type" value="Transcribed_RNA"/>
</dbReference>
<protein>
    <submittedName>
        <fullName evidence="1">Uncharacterized protein</fullName>
    </submittedName>
</protein>